<feature type="chain" id="PRO_5046373559" evidence="1">
    <location>
        <begin position="22"/>
        <end position="144"/>
    </location>
</feature>
<dbReference type="RefSeq" id="WP_332920596.1">
    <property type="nucleotide sequence ID" value="NZ_AP025292.1"/>
</dbReference>
<evidence type="ECO:0000313" key="3">
    <source>
        <dbReference type="Proteomes" id="UP001354989"/>
    </source>
</evidence>
<gene>
    <name evidence="2" type="ORF">PEPS_12350</name>
</gene>
<dbReference type="EMBL" id="AP025292">
    <property type="protein sequence ID" value="BDC98954.1"/>
    <property type="molecule type" value="Genomic_DNA"/>
</dbReference>
<organism evidence="2 3">
    <name type="scientific">Persicobacter psychrovividus</name>
    <dbReference type="NCBI Taxonomy" id="387638"/>
    <lineage>
        <taxon>Bacteria</taxon>
        <taxon>Pseudomonadati</taxon>
        <taxon>Bacteroidota</taxon>
        <taxon>Cytophagia</taxon>
        <taxon>Cytophagales</taxon>
        <taxon>Persicobacteraceae</taxon>
        <taxon>Persicobacter</taxon>
    </lineage>
</organism>
<protein>
    <submittedName>
        <fullName evidence="2">Uncharacterized protein</fullName>
    </submittedName>
</protein>
<proteinExistence type="predicted"/>
<feature type="signal peptide" evidence="1">
    <location>
        <begin position="1"/>
        <end position="21"/>
    </location>
</feature>
<dbReference type="Proteomes" id="UP001354989">
    <property type="component" value="Chromosome"/>
</dbReference>
<sequence>MKIVIMLVCFICCATSGICQTGLPKQNEHAPKAPQVEILFSSPNIPEGNQQNSISIETSILQIGDKNYIDFSAEEMTGNFELIQNGNNNKLELAVKGANQTVTITQQGDGNYLKMEEVNPEKIGNSFDYSVSQTHGGHVIITNK</sequence>
<accession>A0ABN6L6Z0</accession>
<evidence type="ECO:0000256" key="1">
    <source>
        <dbReference type="SAM" id="SignalP"/>
    </source>
</evidence>
<keyword evidence="3" id="KW-1185">Reference proteome</keyword>
<keyword evidence="1" id="KW-0732">Signal</keyword>
<evidence type="ECO:0000313" key="2">
    <source>
        <dbReference type="EMBL" id="BDC98954.1"/>
    </source>
</evidence>
<name>A0ABN6L6Z0_9BACT</name>
<reference evidence="2 3" key="1">
    <citation type="submission" date="2021-12" db="EMBL/GenBank/DDBJ databases">
        <title>Genome sequencing of bacteria with rrn-lacking chromosome and rrn-plasmid.</title>
        <authorList>
            <person name="Anda M."/>
            <person name="Iwasaki W."/>
        </authorList>
    </citation>
    <scope>NUCLEOTIDE SEQUENCE [LARGE SCALE GENOMIC DNA]</scope>
    <source>
        <strain evidence="2 3">NBRC 101262</strain>
    </source>
</reference>